<dbReference type="PANTHER" id="PTHR36842:SF1">
    <property type="entry name" value="PROTEIN TOLB"/>
    <property type="match status" value="1"/>
</dbReference>
<dbReference type="Gene3D" id="2.130.10.10">
    <property type="entry name" value="YVTN repeat-like/Quinoprotein amine dehydrogenase"/>
    <property type="match status" value="1"/>
</dbReference>
<dbReference type="SUPFAM" id="SSF69304">
    <property type="entry name" value="Tricorn protease N-terminal domain"/>
    <property type="match status" value="1"/>
</dbReference>
<comment type="caution">
    <text evidence="2">The sequence shown here is derived from an EMBL/GenBank/DDBJ whole genome shotgun (WGS) entry which is preliminary data.</text>
</comment>
<dbReference type="RefSeq" id="WP_133513582.1">
    <property type="nucleotide sequence ID" value="NZ_SNWX01000001.1"/>
</dbReference>
<dbReference type="InterPro" id="IPR015943">
    <property type="entry name" value="WD40/YVTN_repeat-like_dom_sf"/>
</dbReference>
<evidence type="ECO:0000313" key="3">
    <source>
        <dbReference type="Proteomes" id="UP000295064"/>
    </source>
</evidence>
<accession>A0A4R6M2E8</accession>
<dbReference type="GO" id="GO:0047487">
    <property type="term" value="F:oligogalacturonide lyase activity"/>
    <property type="evidence" value="ECO:0007669"/>
    <property type="project" value="InterPro"/>
</dbReference>
<name>A0A4R6M2E8_9FIRM</name>
<feature type="domain" description="Oligogalacturonate lyase" evidence="1">
    <location>
        <begin position="1"/>
        <end position="374"/>
    </location>
</feature>
<dbReference type="PANTHER" id="PTHR36842">
    <property type="entry name" value="PROTEIN TOLB HOMOLOG"/>
    <property type="match status" value="1"/>
</dbReference>
<organism evidence="2 3">
    <name type="scientific">Halanaerobium saccharolyticum</name>
    <dbReference type="NCBI Taxonomy" id="43595"/>
    <lineage>
        <taxon>Bacteria</taxon>
        <taxon>Bacillati</taxon>
        <taxon>Bacillota</taxon>
        <taxon>Clostridia</taxon>
        <taxon>Halanaerobiales</taxon>
        <taxon>Halanaerobiaceae</taxon>
        <taxon>Halanaerobium</taxon>
    </lineage>
</organism>
<evidence type="ECO:0000259" key="1">
    <source>
        <dbReference type="Pfam" id="PF14583"/>
    </source>
</evidence>
<dbReference type="SUPFAM" id="SSF82171">
    <property type="entry name" value="DPP6 N-terminal domain-like"/>
    <property type="match status" value="1"/>
</dbReference>
<gene>
    <name evidence="2" type="ORF">DFR79_101145</name>
</gene>
<dbReference type="OrthoDB" id="8432779at2"/>
<dbReference type="Pfam" id="PF14583">
    <property type="entry name" value="Pectate_lyase22"/>
    <property type="match status" value="1"/>
</dbReference>
<dbReference type="Proteomes" id="UP000295064">
    <property type="component" value="Unassembled WGS sequence"/>
</dbReference>
<proteinExistence type="predicted"/>
<dbReference type="EMBL" id="SNWX01000001">
    <property type="protein sequence ID" value="TDO95146.1"/>
    <property type="molecule type" value="Genomic_DNA"/>
</dbReference>
<protein>
    <submittedName>
        <fullName evidence="2">Oligogalacturonide lyase</fullName>
    </submittedName>
</protein>
<dbReference type="InterPro" id="IPR027946">
    <property type="entry name" value="Ogl_dom"/>
</dbReference>
<sequence>MKKGKVYNSKLNKSRDKDTDVEVIRLNHKEGNTVRPYFTQPLFSNDGAYLLTASDRTGSWQLYNLEIKTGKMTQLTEESDLSPLTACLDGQKMKAYYWQDRSLKSVDLSNLKIEEIYQVPQGFQPSILSLSSDGKYLDFSYSEKLNLSTVSGRIYSGMEETFYQHPTSVVMRVDTEEKSARAIWGERNWISHVITSPVDSDIIVFCHEGPWHLVQRLWVVNAVTHQVHPLLEQQKHFERAGHEIFTAKGRVVAQYGKRSQLEEDWNNADLFIKPDGSCKEKFSYPGPKPMHVQVSSDEKYGVGDGAYLNQDFKAGDKYMSLIKYEAGQAKMKLLCRHDNSWESQISHPHPVFTPDDQNVVFNSDREGNVNIYLAPADW</sequence>
<reference evidence="2 3" key="1">
    <citation type="submission" date="2019-03" db="EMBL/GenBank/DDBJ databases">
        <title>Subsurface microbial communities from deep shales in Ohio and West Virginia, USA.</title>
        <authorList>
            <person name="Wrighton K."/>
        </authorList>
    </citation>
    <scope>NUCLEOTIDE SEQUENCE [LARGE SCALE GENOMIC DNA]</scope>
    <source>
        <strain evidence="2 3">MA284_T2</strain>
    </source>
</reference>
<dbReference type="GO" id="GO:0045490">
    <property type="term" value="P:pectin catabolic process"/>
    <property type="evidence" value="ECO:0007669"/>
    <property type="project" value="InterPro"/>
</dbReference>
<keyword evidence="2" id="KW-0456">Lyase</keyword>
<dbReference type="AlphaFoldDB" id="A0A4R6M2E8"/>
<evidence type="ECO:0000313" key="2">
    <source>
        <dbReference type="EMBL" id="TDO95146.1"/>
    </source>
</evidence>